<keyword evidence="6 8" id="KW-0326">Glycosidase</keyword>
<keyword evidence="5" id="KW-0119">Carbohydrate metabolism</keyword>
<organism evidence="10 11">
    <name type="scientific">Plebeiibacterium marinum</name>
    <dbReference type="NCBI Taxonomy" id="2992111"/>
    <lineage>
        <taxon>Bacteria</taxon>
        <taxon>Pseudomonadati</taxon>
        <taxon>Bacteroidota</taxon>
        <taxon>Bacteroidia</taxon>
        <taxon>Marinilabiliales</taxon>
        <taxon>Marinilabiliaceae</taxon>
        <taxon>Plebeiibacterium</taxon>
    </lineage>
</organism>
<evidence type="ECO:0000256" key="4">
    <source>
        <dbReference type="ARBA" id="ARBA00022801"/>
    </source>
</evidence>
<reference evidence="10" key="1">
    <citation type="submission" date="2022-10" db="EMBL/GenBank/DDBJ databases">
        <authorList>
            <person name="Yu W.X."/>
        </authorList>
    </citation>
    <scope>NUCLEOTIDE SEQUENCE</scope>
    <source>
        <strain evidence="10">D04</strain>
    </source>
</reference>
<evidence type="ECO:0000256" key="2">
    <source>
        <dbReference type="ARBA" id="ARBA00022651"/>
    </source>
</evidence>
<dbReference type="EMBL" id="JAPDPI010000034">
    <property type="protein sequence ID" value="MCW3806967.1"/>
    <property type="molecule type" value="Genomic_DNA"/>
</dbReference>
<dbReference type="Gene3D" id="2.60.120.260">
    <property type="entry name" value="Galactose-binding domain-like"/>
    <property type="match status" value="1"/>
</dbReference>
<sequence>MNLLFKIKFTFFSFLVVGLLVFSYAQNPIVQTNYTADAASLVHNGRFYIYAGRDQASPTGGWFSMHEWRVYSSTDMVNWTDHGPKLKVTDFKWTNGDAWASQCVYHKGKFYWYISTSHREKKGKAIGVAVSDSPTGPFVDAKGSAIITTDMTPNQGDFDDIDPTVFVDDDGQAYMYWGNGKCKYVKLNDDMISFSGEVQYANVPKFGEAPWLQKINGKYYLSYSSSLPSTIEYCTSNSPIGPWDYQGRILNPVDNCQTSHQAITEFKGKWYFVYHNGTLPGGNSFHRSVCVEEFSLNPDGTIPLLTTTKGGVKTSVGKFIPFERVEAETMAWSHGLVAADDKNVGVYMSSISHGDYIKIRDVDFGKGAKKFVAQVASSAKGSIEIRLGGQDGILLGVCEVNSTGGFDKWSTINAKVKKIKGVHDLYLVFKGGEGELLNFDWWKFQ</sequence>
<evidence type="ECO:0000256" key="8">
    <source>
        <dbReference type="RuleBase" id="RU361187"/>
    </source>
</evidence>
<dbReference type="Pfam" id="PF04616">
    <property type="entry name" value="Glyco_hydro_43"/>
    <property type="match status" value="1"/>
</dbReference>
<dbReference type="SUPFAM" id="SSF75005">
    <property type="entry name" value="Arabinanase/levansucrase/invertase"/>
    <property type="match status" value="1"/>
</dbReference>
<evidence type="ECO:0000259" key="9">
    <source>
        <dbReference type="PROSITE" id="PS51175"/>
    </source>
</evidence>
<dbReference type="InterPro" id="IPR052176">
    <property type="entry name" value="Glycosyl_Hydrlase_43_Enz"/>
</dbReference>
<dbReference type="AlphaFoldDB" id="A0AAE3MG22"/>
<evidence type="ECO:0000313" key="11">
    <source>
        <dbReference type="Proteomes" id="UP001207408"/>
    </source>
</evidence>
<dbReference type="InterPro" id="IPR005084">
    <property type="entry name" value="CBM6"/>
</dbReference>
<keyword evidence="11" id="KW-1185">Reference proteome</keyword>
<proteinExistence type="inferred from homology"/>
<feature type="domain" description="CBM6" evidence="9">
    <location>
        <begin position="323"/>
        <end position="445"/>
    </location>
</feature>
<dbReference type="InterPro" id="IPR008979">
    <property type="entry name" value="Galactose-bd-like_sf"/>
</dbReference>
<evidence type="ECO:0000256" key="7">
    <source>
        <dbReference type="PIRSR" id="PIRSR606710-2"/>
    </source>
</evidence>
<dbReference type="PROSITE" id="PS51175">
    <property type="entry name" value="CBM6"/>
    <property type="match status" value="1"/>
</dbReference>
<dbReference type="Pfam" id="PF03422">
    <property type="entry name" value="CBM_6"/>
    <property type="match status" value="1"/>
</dbReference>
<dbReference type="InterPro" id="IPR006584">
    <property type="entry name" value="Cellulose-bd_IV"/>
</dbReference>
<dbReference type="GO" id="GO:0004553">
    <property type="term" value="F:hydrolase activity, hydrolyzing O-glycosyl compounds"/>
    <property type="evidence" value="ECO:0007669"/>
    <property type="project" value="InterPro"/>
</dbReference>
<dbReference type="RefSeq" id="WP_301200917.1">
    <property type="nucleotide sequence ID" value="NZ_JAPDPI010000034.1"/>
</dbReference>
<evidence type="ECO:0000256" key="5">
    <source>
        <dbReference type="ARBA" id="ARBA00023277"/>
    </source>
</evidence>
<dbReference type="SUPFAM" id="SSF49785">
    <property type="entry name" value="Galactose-binding domain-like"/>
    <property type="match status" value="1"/>
</dbReference>
<name>A0AAE3MG22_9BACT</name>
<evidence type="ECO:0000256" key="3">
    <source>
        <dbReference type="ARBA" id="ARBA00022729"/>
    </source>
</evidence>
<comment type="similarity">
    <text evidence="1 8">Belongs to the glycosyl hydrolase 43 family.</text>
</comment>
<keyword evidence="3" id="KW-0732">Signal</keyword>
<dbReference type="CDD" id="cd18618">
    <property type="entry name" value="GH43_Xsa43E-like"/>
    <property type="match status" value="1"/>
</dbReference>
<evidence type="ECO:0000313" key="10">
    <source>
        <dbReference type="EMBL" id="MCW3806967.1"/>
    </source>
</evidence>
<evidence type="ECO:0000256" key="1">
    <source>
        <dbReference type="ARBA" id="ARBA00009865"/>
    </source>
</evidence>
<dbReference type="GO" id="GO:0030246">
    <property type="term" value="F:carbohydrate binding"/>
    <property type="evidence" value="ECO:0007669"/>
    <property type="project" value="InterPro"/>
</dbReference>
<dbReference type="Proteomes" id="UP001207408">
    <property type="component" value="Unassembled WGS sequence"/>
</dbReference>
<comment type="caution">
    <text evidence="10">The sequence shown here is derived from an EMBL/GenBank/DDBJ whole genome shotgun (WGS) entry which is preliminary data.</text>
</comment>
<dbReference type="InterPro" id="IPR023296">
    <property type="entry name" value="Glyco_hydro_beta-prop_sf"/>
</dbReference>
<dbReference type="SMART" id="SM00606">
    <property type="entry name" value="CBD_IV"/>
    <property type="match status" value="1"/>
</dbReference>
<evidence type="ECO:0000256" key="6">
    <source>
        <dbReference type="ARBA" id="ARBA00023295"/>
    </source>
</evidence>
<protein>
    <submittedName>
        <fullName evidence="10">Glycoside hydrolase family 43 protein</fullName>
    </submittedName>
</protein>
<gene>
    <name evidence="10" type="ORF">OM074_15125</name>
</gene>
<keyword evidence="2" id="KW-0858">Xylan degradation</keyword>
<dbReference type="InterPro" id="IPR006710">
    <property type="entry name" value="Glyco_hydro_43"/>
</dbReference>
<dbReference type="PANTHER" id="PTHR43772:SF2">
    <property type="entry name" value="PUTATIVE (AFU_ORTHOLOGUE AFUA_2G04480)-RELATED"/>
    <property type="match status" value="1"/>
</dbReference>
<dbReference type="GO" id="GO:0045493">
    <property type="term" value="P:xylan catabolic process"/>
    <property type="evidence" value="ECO:0007669"/>
    <property type="project" value="UniProtKB-KW"/>
</dbReference>
<dbReference type="Gene3D" id="2.115.10.20">
    <property type="entry name" value="Glycosyl hydrolase domain, family 43"/>
    <property type="match status" value="1"/>
</dbReference>
<keyword evidence="2" id="KW-0624">Polysaccharide degradation</keyword>
<keyword evidence="4 8" id="KW-0378">Hydrolase</keyword>
<feature type="site" description="Important for catalytic activity, responsible for pKa modulation of the active site Glu and correct orientation of both the proton donor and substrate" evidence="7">
    <location>
        <position position="162"/>
    </location>
</feature>
<dbReference type="CDD" id="cd04084">
    <property type="entry name" value="CBM6_xylanase-like"/>
    <property type="match status" value="1"/>
</dbReference>
<accession>A0AAE3MG22</accession>
<dbReference type="PANTHER" id="PTHR43772">
    <property type="entry name" value="ENDO-1,4-BETA-XYLANASE"/>
    <property type="match status" value="1"/>
</dbReference>